<evidence type="ECO:0000313" key="1">
    <source>
        <dbReference type="EMBL" id="KZS21101.1"/>
    </source>
</evidence>
<reference evidence="1 2" key="1">
    <citation type="submission" date="2016-03" db="EMBL/GenBank/DDBJ databases">
        <title>EvidentialGene: Evidence-directed Construction of Genes on Genomes.</title>
        <authorList>
            <person name="Gilbert D.G."/>
            <person name="Choi J.-H."/>
            <person name="Mockaitis K."/>
            <person name="Colbourne J."/>
            <person name="Pfrender M."/>
        </authorList>
    </citation>
    <scope>NUCLEOTIDE SEQUENCE [LARGE SCALE GENOMIC DNA]</scope>
    <source>
        <strain evidence="1 2">Xinb3</strain>
        <tissue evidence="1">Complete organism</tissue>
    </source>
</reference>
<evidence type="ECO:0000313" key="2">
    <source>
        <dbReference type="Proteomes" id="UP000076858"/>
    </source>
</evidence>
<dbReference type="Proteomes" id="UP000076858">
    <property type="component" value="Unassembled WGS sequence"/>
</dbReference>
<protein>
    <submittedName>
        <fullName evidence="1">Uncharacterized protein</fullName>
    </submittedName>
</protein>
<dbReference type="EMBL" id="LRGB01000084">
    <property type="protein sequence ID" value="KZS21101.1"/>
    <property type="molecule type" value="Genomic_DNA"/>
</dbReference>
<keyword evidence="2" id="KW-1185">Reference proteome</keyword>
<proteinExistence type="predicted"/>
<dbReference type="AlphaFoldDB" id="A0A162S8W5"/>
<comment type="caution">
    <text evidence="1">The sequence shown here is derived from an EMBL/GenBank/DDBJ whole genome shotgun (WGS) entry which is preliminary data.</text>
</comment>
<name>A0A162S8W5_9CRUS</name>
<organism evidence="1 2">
    <name type="scientific">Daphnia magna</name>
    <dbReference type="NCBI Taxonomy" id="35525"/>
    <lineage>
        <taxon>Eukaryota</taxon>
        <taxon>Metazoa</taxon>
        <taxon>Ecdysozoa</taxon>
        <taxon>Arthropoda</taxon>
        <taxon>Crustacea</taxon>
        <taxon>Branchiopoda</taxon>
        <taxon>Diplostraca</taxon>
        <taxon>Cladocera</taxon>
        <taxon>Anomopoda</taxon>
        <taxon>Daphniidae</taxon>
        <taxon>Daphnia</taxon>
    </lineage>
</organism>
<accession>A0A162S8W5</accession>
<gene>
    <name evidence="1" type="ORF">APZ42_012269</name>
</gene>
<sequence>MGLKISDEFIVELLIGIYLESCTKNYSKSKFVVLSQDENRDTSLYDLWLSGRASAWYAEG</sequence>